<comment type="caution">
    <text evidence="2">The sequence shown here is derived from an EMBL/GenBank/DDBJ whole genome shotgun (WGS) entry which is preliminary data.</text>
</comment>
<protein>
    <submittedName>
        <fullName evidence="2">Universal stress protein</fullName>
    </submittedName>
</protein>
<evidence type="ECO:0000313" key="3">
    <source>
        <dbReference type="Proteomes" id="UP001202674"/>
    </source>
</evidence>
<dbReference type="Pfam" id="PF00582">
    <property type="entry name" value="Usp"/>
    <property type="match status" value="1"/>
</dbReference>
<dbReference type="AlphaFoldDB" id="A0AAE3FNC6"/>
<evidence type="ECO:0000259" key="1">
    <source>
        <dbReference type="Pfam" id="PF00582"/>
    </source>
</evidence>
<organism evidence="2 3">
    <name type="scientific">Natranaeroarchaeum aerophilus</name>
    <dbReference type="NCBI Taxonomy" id="2917711"/>
    <lineage>
        <taxon>Archaea</taxon>
        <taxon>Methanobacteriati</taxon>
        <taxon>Methanobacteriota</taxon>
        <taxon>Stenosarchaea group</taxon>
        <taxon>Halobacteria</taxon>
        <taxon>Halobacteriales</taxon>
        <taxon>Natronoarchaeaceae</taxon>
        <taxon>Natranaeroarchaeum</taxon>
    </lineage>
</organism>
<dbReference type="Proteomes" id="UP001202674">
    <property type="component" value="Unassembled WGS sequence"/>
</dbReference>
<accession>A0AAE3FNC6</accession>
<dbReference type="Gene3D" id="3.40.50.620">
    <property type="entry name" value="HUPs"/>
    <property type="match status" value="1"/>
</dbReference>
<sequence>MNYLLGTDSVHTTASACDYLEQRVDAADTVVAVHVQSTEGDTRDGREALNVATVRLGAIADVVTEQRTGDPAEELLASATGHDVDELIIGPRSGEPGSDSRAGSVATELLSQSSIPVVVVPLEAL</sequence>
<feature type="domain" description="UspA" evidence="1">
    <location>
        <begin position="26"/>
        <end position="121"/>
    </location>
</feature>
<dbReference type="EMBL" id="JAKRVY010000001">
    <property type="protein sequence ID" value="MCL9812438.1"/>
    <property type="molecule type" value="Genomic_DNA"/>
</dbReference>
<dbReference type="InterPro" id="IPR006016">
    <property type="entry name" value="UspA"/>
</dbReference>
<dbReference type="InterPro" id="IPR014729">
    <property type="entry name" value="Rossmann-like_a/b/a_fold"/>
</dbReference>
<dbReference type="RefSeq" id="WP_250594128.1">
    <property type="nucleotide sequence ID" value="NZ_JAKRVY010000001.1"/>
</dbReference>
<proteinExistence type="predicted"/>
<reference evidence="2 3" key="1">
    <citation type="journal article" date="2022" name="Syst. Appl. Microbiol.">
        <title>Natronocalculus amylovorans gen. nov., sp. nov., and Natranaeroarchaeum aerophilus sp. nov., dominant culturable amylolytic natronoarchaea from hypersaline soda lakes in southwestern Siberia.</title>
        <authorList>
            <person name="Sorokin D.Y."/>
            <person name="Elcheninov A.G."/>
            <person name="Khizhniak T.V."/>
            <person name="Koenen M."/>
            <person name="Bale N.J."/>
            <person name="Damste J.S.S."/>
            <person name="Kublanov I.V."/>
        </authorList>
    </citation>
    <scope>NUCLEOTIDE SEQUENCE [LARGE SCALE GENOMIC DNA]</scope>
    <source>
        <strain evidence="2 3">AArc-St1-1</strain>
    </source>
</reference>
<name>A0AAE3FNC6_9EURY</name>
<keyword evidence="3" id="KW-1185">Reference proteome</keyword>
<dbReference type="CDD" id="cd00293">
    <property type="entry name" value="USP-like"/>
    <property type="match status" value="1"/>
</dbReference>
<gene>
    <name evidence="2" type="ORF">AArcSt11_02070</name>
</gene>
<dbReference type="SUPFAM" id="SSF52402">
    <property type="entry name" value="Adenine nucleotide alpha hydrolases-like"/>
    <property type="match status" value="1"/>
</dbReference>
<evidence type="ECO:0000313" key="2">
    <source>
        <dbReference type="EMBL" id="MCL9812438.1"/>
    </source>
</evidence>